<organism evidence="2 3">
    <name type="scientific">Paracraurococcus lichenis</name>
    <dbReference type="NCBI Taxonomy" id="3064888"/>
    <lineage>
        <taxon>Bacteria</taxon>
        <taxon>Pseudomonadati</taxon>
        <taxon>Pseudomonadota</taxon>
        <taxon>Alphaproteobacteria</taxon>
        <taxon>Acetobacterales</taxon>
        <taxon>Roseomonadaceae</taxon>
        <taxon>Paracraurococcus</taxon>
    </lineage>
</organism>
<feature type="compositionally biased region" description="Basic and acidic residues" evidence="1">
    <location>
        <begin position="9"/>
        <end position="32"/>
    </location>
</feature>
<comment type="caution">
    <text evidence="2">The sequence shown here is derived from an EMBL/GenBank/DDBJ whole genome shotgun (WGS) entry which is preliminary data.</text>
</comment>
<evidence type="ECO:0000313" key="2">
    <source>
        <dbReference type="EMBL" id="MDO9707334.1"/>
    </source>
</evidence>
<evidence type="ECO:0000256" key="1">
    <source>
        <dbReference type="SAM" id="MobiDB-lite"/>
    </source>
</evidence>
<dbReference type="Proteomes" id="UP001243009">
    <property type="component" value="Unassembled WGS sequence"/>
</dbReference>
<evidence type="ECO:0008006" key="4">
    <source>
        <dbReference type="Google" id="ProtNLM"/>
    </source>
</evidence>
<sequence>MTSSKHPRGPQDRKDGLGADTPRPPDDLERDPGIGASKGTQSRSDGDPEDIEGANTSEGDVMNDVTSTGGVDPNQRGRTNR</sequence>
<evidence type="ECO:0000313" key="3">
    <source>
        <dbReference type="Proteomes" id="UP001243009"/>
    </source>
</evidence>
<proteinExistence type="predicted"/>
<feature type="compositionally biased region" description="Polar residues" evidence="1">
    <location>
        <begin position="54"/>
        <end position="69"/>
    </location>
</feature>
<accession>A0ABT9DTV2</accession>
<dbReference type="RefSeq" id="WP_305102199.1">
    <property type="nucleotide sequence ID" value="NZ_JAUTWS010000002.1"/>
</dbReference>
<reference evidence="2 3" key="1">
    <citation type="submission" date="2023-08" db="EMBL/GenBank/DDBJ databases">
        <title>The draft genome sequence of Paracraurococcus sp. LOR1-02.</title>
        <authorList>
            <person name="Kingkaew E."/>
            <person name="Tanasupawat S."/>
        </authorList>
    </citation>
    <scope>NUCLEOTIDE SEQUENCE [LARGE SCALE GENOMIC DNA]</scope>
    <source>
        <strain evidence="2 3">LOR1-02</strain>
    </source>
</reference>
<dbReference type="EMBL" id="JAUTWS010000002">
    <property type="protein sequence ID" value="MDO9707334.1"/>
    <property type="molecule type" value="Genomic_DNA"/>
</dbReference>
<name>A0ABT9DTV2_9PROT</name>
<keyword evidence="3" id="KW-1185">Reference proteome</keyword>
<protein>
    <recommendedName>
        <fullName evidence="4">MatE family transporter</fullName>
    </recommendedName>
</protein>
<gene>
    <name evidence="2" type="ORF">Q7A36_03185</name>
</gene>
<feature type="region of interest" description="Disordered" evidence="1">
    <location>
        <begin position="1"/>
        <end position="81"/>
    </location>
</feature>